<feature type="region of interest" description="Disordered" evidence="1">
    <location>
        <begin position="81"/>
        <end position="120"/>
    </location>
</feature>
<feature type="compositionally biased region" description="Polar residues" evidence="1">
    <location>
        <begin position="88"/>
        <end position="97"/>
    </location>
</feature>
<dbReference type="RefSeq" id="WP_079601876.1">
    <property type="nucleotide sequence ID" value="NZ_LT670817.1"/>
</dbReference>
<sequence length="779" mass="86505">MEDWGRYIEAVADALLGKPTSRKSGELRYGKRGSLKVNIETGFWDDFEAGDGGGTLALIKREKGMEGKEAIDWMRDTLGLDIEDRRPQQQGRASSAQSEREPDRRPDPKPAAPKAKPKLVKTYDYTAESGELLFQVCRMEPKNFLQRRPARPDDDPSDVRGEWVWKRDGITQVPYRLTELIEAVADERTIFVVEGEKDVDNLADLGVPATCNAGGAGKWPDELTPYFKDADVVIIRDNDPQAKNPQTGELRWHPDGRPVLPGQDHGMMVAGKLRGTAKRVRILDLPNLPLKGDTTDWLEAGGTSSELYQLVGSIAKLYEPKPFVSKFGAVMWGAPRATRTPYQYVIKGLIPRKETVLIYGASQSGKSFFTQDLAMAVARGGDYLGRKVRRGLVVYCAAEAGAGFVYNRFAGYAAGKGISEDEYLPFICLTKKFDLFGNEQQVIELIAEIKVLVANWNEMFPDDQLELEAVVIDTLNKTTPGMDEINGKEVGLVMSRLDRIREECDCGLWLVHHMNAGGTGPRGHTSLYAAFETAIKIGRYDHTAKDAPAKIADGNKLRDRRFTQITKQREGEDGEITDFFLRGVIAGYDEDNAPIPGAVVEWIDADPAARVKQAEEEAGINMTDQNRNTYRALRRALEEFGVAPPPRLGLPKSVDRVVEAQRWSQIYRENFAADASDDAVRKAIQRGNNFMIDKGIMARSNPFVWITGKRIRGVPKRPDPVDREEEATPPSEESSRVSTYFDQGEPEFGDDAEMGDMPVVDGPAMQPPFDATQIGGPAE</sequence>
<dbReference type="Proteomes" id="UP000189796">
    <property type="component" value="Chromosome I"/>
</dbReference>
<dbReference type="InterPro" id="IPR027417">
    <property type="entry name" value="P-loop_NTPase"/>
</dbReference>
<dbReference type="Gene3D" id="3.90.580.10">
    <property type="entry name" value="Zinc finger, CHC2-type domain"/>
    <property type="match status" value="1"/>
</dbReference>
<feature type="compositionally biased region" description="Acidic residues" evidence="1">
    <location>
        <begin position="744"/>
        <end position="754"/>
    </location>
</feature>
<dbReference type="EMBL" id="LT670817">
    <property type="protein sequence ID" value="SHG87571.1"/>
    <property type="molecule type" value="Genomic_DNA"/>
</dbReference>
<dbReference type="AlphaFoldDB" id="A0A1M5NDI3"/>
<dbReference type="GO" id="GO:0006260">
    <property type="term" value="P:DNA replication"/>
    <property type="evidence" value="ECO:0007669"/>
    <property type="project" value="InterPro"/>
</dbReference>
<dbReference type="SUPFAM" id="SSF52540">
    <property type="entry name" value="P-loop containing nucleoside triphosphate hydrolases"/>
    <property type="match status" value="1"/>
</dbReference>
<dbReference type="Pfam" id="PF13481">
    <property type="entry name" value="AAA_25"/>
    <property type="match status" value="1"/>
</dbReference>
<proteinExistence type="predicted"/>
<dbReference type="OrthoDB" id="1496333at2"/>
<dbReference type="InterPro" id="IPR036977">
    <property type="entry name" value="DNA_primase_Znf_CHC2"/>
</dbReference>
<dbReference type="GO" id="GO:0003677">
    <property type="term" value="F:DNA binding"/>
    <property type="evidence" value="ECO:0007669"/>
    <property type="project" value="InterPro"/>
</dbReference>
<dbReference type="InterPro" id="IPR034154">
    <property type="entry name" value="TOPRIM_DnaG/twinkle"/>
</dbReference>
<dbReference type="Gene3D" id="3.40.1360.10">
    <property type="match status" value="1"/>
</dbReference>
<gene>
    <name evidence="2" type="ORF">SAMN05443248_2949</name>
</gene>
<accession>A0A1M5NDI3</accession>
<evidence type="ECO:0000256" key="1">
    <source>
        <dbReference type="SAM" id="MobiDB-lite"/>
    </source>
</evidence>
<dbReference type="GO" id="GO:0008270">
    <property type="term" value="F:zinc ion binding"/>
    <property type="evidence" value="ECO:0007669"/>
    <property type="project" value="InterPro"/>
</dbReference>
<dbReference type="Gene3D" id="3.40.50.300">
    <property type="entry name" value="P-loop containing nucleotide triphosphate hydrolases"/>
    <property type="match status" value="1"/>
</dbReference>
<evidence type="ECO:0000313" key="3">
    <source>
        <dbReference type="Proteomes" id="UP000189796"/>
    </source>
</evidence>
<reference evidence="2 3" key="1">
    <citation type="submission" date="2016-11" db="EMBL/GenBank/DDBJ databases">
        <authorList>
            <person name="Jaros S."/>
            <person name="Januszkiewicz K."/>
            <person name="Wedrychowicz H."/>
        </authorList>
    </citation>
    <scope>NUCLEOTIDE SEQUENCE [LARGE SCALE GENOMIC DNA]</scope>
    <source>
        <strain evidence="2 3">GAS138</strain>
    </source>
</reference>
<feature type="region of interest" description="Disordered" evidence="1">
    <location>
        <begin position="712"/>
        <end position="779"/>
    </location>
</feature>
<name>A0A1M5NDI3_9BRAD</name>
<protein>
    <submittedName>
        <fullName evidence="2">AAA domain-containing protein</fullName>
    </submittedName>
</protein>
<dbReference type="SUPFAM" id="SSF57783">
    <property type="entry name" value="Zinc beta-ribbon"/>
    <property type="match status" value="1"/>
</dbReference>
<feature type="compositionally biased region" description="Basic and acidic residues" evidence="1">
    <location>
        <begin position="98"/>
        <end position="108"/>
    </location>
</feature>
<evidence type="ECO:0000313" key="2">
    <source>
        <dbReference type="EMBL" id="SHG87571.1"/>
    </source>
</evidence>
<organism evidence="2 3">
    <name type="scientific">Bradyrhizobium erythrophlei</name>
    <dbReference type="NCBI Taxonomy" id="1437360"/>
    <lineage>
        <taxon>Bacteria</taxon>
        <taxon>Pseudomonadati</taxon>
        <taxon>Pseudomonadota</taxon>
        <taxon>Alphaproteobacteria</taxon>
        <taxon>Hyphomicrobiales</taxon>
        <taxon>Nitrobacteraceae</taxon>
        <taxon>Bradyrhizobium</taxon>
    </lineage>
</organism>
<dbReference type="CDD" id="cd01029">
    <property type="entry name" value="TOPRIM_primases"/>
    <property type="match status" value="1"/>
</dbReference>